<name>A0A8J7SHT4_9BACT</name>
<dbReference type="EMBL" id="JAENIM010000037">
    <property type="protein sequence ID" value="MBK1790995.1"/>
    <property type="molecule type" value="Genomic_DNA"/>
</dbReference>
<gene>
    <name evidence="2" type="ORF">JIN82_07475</name>
</gene>
<dbReference type="AlphaFoldDB" id="A0A8J7SHT4"/>
<organism evidence="2 3">
    <name type="scientific">Persicirhabdus sediminis</name>
    <dbReference type="NCBI Taxonomy" id="454144"/>
    <lineage>
        <taxon>Bacteria</taxon>
        <taxon>Pseudomonadati</taxon>
        <taxon>Verrucomicrobiota</taxon>
        <taxon>Verrucomicrobiia</taxon>
        <taxon>Verrucomicrobiales</taxon>
        <taxon>Verrucomicrobiaceae</taxon>
        <taxon>Persicirhabdus</taxon>
    </lineage>
</organism>
<evidence type="ECO:0000313" key="2">
    <source>
        <dbReference type="EMBL" id="MBK1790995.1"/>
    </source>
</evidence>
<sequence length="171" mass="18787">MRHKKKKSLIFIAATAIGVAAMANYVLPFFNPASEINCLTVDLDLNSGKLKTTRKVCWIAVSTSYTETAISELIQQAEPADWQRIQTLTPGRPESISHPYSGAKCQARSLATLWKKHNFCEQSKTISAKALVDYWQASPDSSMAGSFLDKLYATPAHAINPKTIASLVVIE</sequence>
<evidence type="ECO:0000313" key="3">
    <source>
        <dbReference type="Proteomes" id="UP000624703"/>
    </source>
</evidence>
<protein>
    <submittedName>
        <fullName evidence="2">Uncharacterized protein</fullName>
    </submittedName>
</protein>
<comment type="caution">
    <text evidence="2">The sequence shown here is derived from an EMBL/GenBank/DDBJ whole genome shotgun (WGS) entry which is preliminary data.</text>
</comment>
<keyword evidence="3" id="KW-1185">Reference proteome</keyword>
<dbReference type="RefSeq" id="WP_200311012.1">
    <property type="nucleotide sequence ID" value="NZ_JAENIM010000037.1"/>
</dbReference>
<evidence type="ECO:0000256" key="1">
    <source>
        <dbReference type="SAM" id="SignalP"/>
    </source>
</evidence>
<feature type="signal peptide" evidence="1">
    <location>
        <begin position="1"/>
        <end position="23"/>
    </location>
</feature>
<proteinExistence type="predicted"/>
<feature type="chain" id="PRO_5035288037" evidence="1">
    <location>
        <begin position="24"/>
        <end position="171"/>
    </location>
</feature>
<accession>A0A8J7SHT4</accession>
<dbReference type="Proteomes" id="UP000624703">
    <property type="component" value="Unassembled WGS sequence"/>
</dbReference>
<keyword evidence="1" id="KW-0732">Signal</keyword>
<reference evidence="2" key="1">
    <citation type="submission" date="2021-01" db="EMBL/GenBank/DDBJ databases">
        <title>Modified the classification status of verrucomicrobia.</title>
        <authorList>
            <person name="Feng X."/>
        </authorList>
    </citation>
    <scope>NUCLEOTIDE SEQUENCE</scope>
    <source>
        <strain evidence="2">_KCTC 22039</strain>
    </source>
</reference>